<dbReference type="InterPro" id="IPR018313">
    <property type="entry name" value="SBP_3_CS"/>
</dbReference>
<gene>
    <name evidence="8" type="ORF">NP7_07740</name>
</gene>
<dbReference type="GO" id="GO:0015276">
    <property type="term" value="F:ligand-gated monoatomic ion channel activity"/>
    <property type="evidence" value="ECO:0007669"/>
    <property type="project" value="InterPro"/>
</dbReference>
<evidence type="ECO:0000256" key="2">
    <source>
        <dbReference type="ARBA" id="ARBA00010333"/>
    </source>
</evidence>
<dbReference type="Pfam" id="PF00497">
    <property type="entry name" value="SBP_bac_3"/>
    <property type="match status" value="1"/>
</dbReference>
<comment type="similarity">
    <text evidence="2 4">Belongs to the bacterial solute-binding protein 3 family.</text>
</comment>
<dbReference type="PANTHER" id="PTHR35936:SF17">
    <property type="entry name" value="ARGININE-BINDING EXTRACELLULAR PROTEIN ARTP"/>
    <property type="match status" value="1"/>
</dbReference>
<evidence type="ECO:0000313" key="9">
    <source>
        <dbReference type="Proteomes" id="UP000229340"/>
    </source>
</evidence>
<name>A0A2D2LVT7_FAUOS</name>
<reference evidence="9" key="1">
    <citation type="submission" date="2017-11" db="EMBL/GenBank/DDBJ databases">
        <title>Complete genome sequence of Moraxella osloensis NP7 isolated from human skin.</title>
        <authorList>
            <person name="Lee K."/>
            <person name="Lim J.Y."/>
            <person name="Hwang I."/>
        </authorList>
    </citation>
    <scope>NUCLEOTIDE SEQUENCE [LARGE SCALE GENOMIC DNA]</scope>
    <source>
        <strain evidence="9">NP7</strain>
    </source>
</reference>
<dbReference type="Proteomes" id="UP000229340">
    <property type="component" value="Chromosome"/>
</dbReference>
<dbReference type="InterPro" id="IPR001638">
    <property type="entry name" value="Solute-binding_3/MltF_N"/>
</dbReference>
<feature type="domain" description="Solute-binding protein family 3/N-terminal" evidence="6">
    <location>
        <begin position="51"/>
        <end position="268"/>
    </location>
</feature>
<evidence type="ECO:0000259" key="7">
    <source>
        <dbReference type="SMART" id="SM00079"/>
    </source>
</evidence>
<dbReference type="PANTHER" id="PTHR35936">
    <property type="entry name" value="MEMBRANE-BOUND LYTIC MUREIN TRANSGLYCOSYLASE F"/>
    <property type="match status" value="1"/>
</dbReference>
<dbReference type="GO" id="GO:0016020">
    <property type="term" value="C:membrane"/>
    <property type="evidence" value="ECO:0007669"/>
    <property type="project" value="InterPro"/>
</dbReference>
<accession>A0A2D2LVT7</accession>
<feature type="domain" description="Ionotropic glutamate receptor C-terminal" evidence="7">
    <location>
        <begin position="51"/>
        <end position="268"/>
    </location>
</feature>
<feature type="signal peptide" evidence="5">
    <location>
        <begin position="1"/>
        <end position="26"/>
    </location>
</feature>
<evidence type="ECO:0000256" key="1">
    <source>
        <dbReference type="ARBA" id="ARBA00004196"/>
    </source>
</evidence>
<dbReference type="EMBL" id="CP024443">
    <property type="protein sequence ID" value="ATR79147.1"/>
    <property type="molecule type" value="Genomic_DNA"/>
</dbReference>
<evidence type="ECO:0000313" key="8">
    <source>
        <dbReference type="EMBL" id="ATR79147.1"/>
    </source>
</evidence>
<dbReference type="InterPro" id="IPR001320">
    <property type="entry name" value="Iontro_rcpt_C"/>
</dbReference>
<evidence type="ECO:0000256" key="5">
    <source>
        <dbReference type="SAM" id="SignalP"/>
    </source>
</evidence>
<dbReference type="AlphaFoldDB" id="A0A2D2LVT7"/>
<evidence type="ECO:0000259" key="6">
    <source>
        <dbReference type="SMART" id="SM00062"/>
    </source>
</evidence>
<dbReference type="STRING" id="34062.AXE82_03855"/>
<dbReference type="GO" id="GO:0030313">
    <property type="term" value="C:cell envelope"/>
    <property type="evidence" value="ECO:0007669"/>
    <property type="project" value="UniProtKB-SubCell"/>
</dbReference>
<sequence>MQSTLNSTYSKLALATVCAVSMGLTACQKPAEKTAAAAASQPAASASTGKKIRIATEGAYKPFNYTNADGTLGGYDVDVAKAVCAQAKLDCEIVAQDWDGILPGLMARKYDAVAAGMSITPERSAQVDFTTPYFKNTMVWVAAKDGKFNPQAISGLKIGAQRSTTMAQYLQDKLSKTNEIKLYDNYDNAYIDLKSGRIDSVLSEKVTASEWLKQNPNYQIIGSEMDNGDNIAMAIRKGDPLKVEFDKALDALQSNGELAKLQKQHFGN</sequence>
<protein>
    <submittedName>
        <fullName evidence="8">ABC transporter substrate-binding protein</fullName>
    </submittedName>
</protein>
<comment type="subcellular location">
    <subcellularLocation>
        <location evidence="1">Cell envelope</location>
    </subcellularLocation>
</comment>
<organism evidence="8 9">
    <name type="scientific">Faucicola osloensis</name>
    <name type="common">Moraxella osloensis</name>
    <dbReference type="NCBI Taxonomy" id="34062"/>
    <lineage>
        <taxon>Bacteria</taxon>
        <taxon>Pseudomonadati</taxon>
        <taxon>Pseudomonadota</taxon>
        <taxon>Gammaproteobacteria</taxon>
        <taxon>Moraxellales</taxon>
        <taxon>Moraxellaceae</taxon>
        <taxon>Faucicola</taxon>
    </lineage>
</organism>
<dbReference type="SMART" id="SM00062">
    <property type="entry name" value="PBPb"/>
    <property type="match status" value="1"/>
</dbReference>
<evidence type="ECO:0000256" key="4">
    <source>
        <dbReference type="RuleBase" id="RU003744"/>
    </source>
</evidence>
<dbReference type="SUPFAM" id="SSF53850">
    <property type="entry name" value="Periplasmic binding protein-like II"/>
    <property type="match status" value="1"/>
</dbReference>
<proteinExistence type="inferred from homology"/>
<dbReference type="SMART" id="SM00079">
    <property type="entry name" value="PBPe"/>
    <property type="match status" value="1"/>
</dbReference>
<feature type="chain" id="PRO_5013575126" evidence="5">
    <location>
        <begin position="27"/>
        <end position="268"/>
    </location>
</feature>
<keyword evidence="3 5" id="KW-0732">Signal</keyword>
<dbReference type="Gene3D" id="3.40.190.10">
    <property type="entry name" value="Periplasmic binding protein-like II"/>
    <property type="match status" value="2"/>
</dbReference>
<dbReference type="PROSITE" id="PS01039">
    <property type="entry name" value="SBP_BACTERIAL_3"/>
    <property type="match status" value="1"/>
</dbReference>
<evidence type="ECO:0000256" key="3">
    <source>
        <dbReference type="ARBA" id="ARBA00022729"/>
    </source>
</evidence>
<dbReference type="RefSeq" id="WP_100270365.1">
    <property type="nucleotide sequence ID" value="NZ_CP024443.1"/>
</dbReference>